<dbReference type="InterPro" id="IPR009057">
    <property type="entry name" value="Homeodomain-like_sf"/>
</dbReference>
<dbReference type="Proteomes" id="UP000825886">
    <property type="component" value="Chromosome"/>
</dbReference>
<evidence type="ECO:0000313" key="8">
    <source>
        <dbReference type="Proteomes" id="UP000825886"/>
    </source>
</evidence>
<dbReference type="InterPro" id="IPR018062">
    <property type="entry name" value="HTH_AraC-typ_CS"/>
</dbReference>
<dbReference type="PANTHER" id="PTHR46796">
    <property type="entry name" value="HTH-TYPE TRANSCRIPTIONAL ACTIVATOR RHAS-RELATED"/>
    <property type="match status" value="1"/>
</dbReference>
<dbReference type="InterPro" id="IPR037923">
    <property type="entry name" value="HTH-like"/>
</dbReference>
<keyword evidence="1" id="KW-0805">Transcription regulation</keyword>
<evidence type="ECO:0000256" key="3">
    <source>
        <dbReference type="ARBA" id="ARBA00023159"/>
    </source>
</evidence>
<dbReference type="PROSITE" id="PS00041">
    <property type="entry name" value="HTH_ARAC_FAMILY_1"/>
    <property type="match status" value="1"/>
</dbReference>
<dbReference type="SUPFAM" id="SSF46689">
    <property type="entry name" value="Homeodomain-like"/>
    <property type="match status" value="2"/>
</dbReference>
<dbReference type="PRINTS" id="PR00032">
    <property type="entry name" value="HTHARAC"/>
</dbReference>
<dbReference type="Pfam" id="PF02311">
    <property type="entry name" value="AraC_binding"/>
    <property type="match status" value="1"/>
</dbReference>
<dbReference type="Pfam" id="PF12833">
    <property type="entry name" value="HTH_18"/>
    <property type="match status" value="1"/>
</dbReference>
<proteinExistence type="predicted"/>
<accession>A0ABX9AP62</accession>
<organism evidence="7 8">
    <name type="scientific">Symbiopectobacterium purcellii</name>
    <dbReference type="NCBI Taxonomy" id="2871826"/>
    <lineage>
        <taxon>Bacteria</taxon>
        <taxon>Pseudomonadati</taxon>
        <taxon>Pseudomonadota</taxon>
        <taxon>Gammaproteobacteria</taxon>
        <taxon>Enterobacterales</taxon>
        <taxon>Enterobacteriaceae</taxon>
    </lineage>
</organism>
<dbReference type="SMART" id="SM00342">
    <property type="entry name" value="HTH_ARAC"/>
    <property type="match status" value="1"/>
</dbReference>
<dbReference type="InterPro" id="IPR050204">
    <property type="entry name" value="AraC_XylS_family_regulators"/>
</dbReference>
<evidence type="ECO:0000259" key="6">
    <source>
        <dbReference type="PROSITE" id="PS01124"/>
    </source>
</evidence>
<protein>
    <recommendedName>
        <fullName evidence="5">Arabinose operon regulatory protein</fullName>
    </recommendedName>
</protein>
<keyword evidence="2" id="KW-0238">DNA-binding</keyword>
<feature type="domain" description="HTH araC/xylS-type" evidence="6">
    <location>
        <begin position="156"/>
        <end position="253"/>
    </location>
</feature>
<evidence type="ECO:0000313" key="7">
    <source>
        <dbReference type="EMBL" id="QZN96543.1"/>
    </source>
</evidence>
<dbReference type="SUPFAM" id="SSF51215">
    <property type="entry name" value="Regulatory protein AraC"/>
    <property type="match status" value="1"/>
</dbReference>
<dbReference type="PROSITE" id="PS01124">
    <property type="entry name" value="HTH_ARAC_FAMILY_2"/>
    <property type="match status" value="1"/>
</dbReference>
<dbReference type="RefSeq" id="WP_222159570.1">
    <property type="nucleotide sequence ID" value="NZ_CP081864.1"/>
</dbReference>
<evidence type="ECO:0000256" key="1">
    <source>
        <dbReference type="ARBA" id="ARBA00023015"/>
    </source>
</evidence>
<evidence type="ECO:0000256" key="4">
    <source>
        <dbReference type="ARBA" id="ARBA00023163"/>
    </source>
</evidence>
<dbReference type="InterPro" id="IPR003313">
    <property type="entry name" value="AraC-bd"/>
</dbReference>
<dbReference type="EMBL" id="CP081864">
    <property type="protein sequence ID" value="QZN96543.1"/>
    <property type="molecule type" value="Genomic_DNA"/>
</dbReference>
<reference evidence="7 8" key="1">
    <citation type="submission" date="2021-08" db="EMBL/GenBank/DDBJ databases">
        <title>Culture and genomic analysis of Symbiopectobacterium purcellii sp. nov. gen. nov., isolated from the leafhopper Empoasca decipiens.</title>
        <authorList>
            <person name="Nadal-Jimenez P."/>
            <person name="Siozios S."/>
            <person name="Halliday N."/>
            <person name="Camara M."/>
            <person name="Hurst G.D.D."/>
        </authorList>
    </citation>
    <scope>NUCLEOTIDE SEQUENCE [LARGE SCALE GENOMIC DNA]</scope>
    <source>
        <strain evidence="7 8">SyEd1</strain>
    </source>
</reference>
<sequence>MITYRDGWFELALLENTGGFPRHTHDEYVISANLNGVEHVWLDGNTFDVDPLMVTTYNPHQLQSGDNSDGRWQCASLYVQPGAFEHFFGRAFRFAQGVQQTPVLAQQLKLLASPSDEPGEGAMYQERLVLLLAALMDNDMGSPAPLKMVSEGGRVKRIKARLLDCLAEPPNLDTLARDEHITVAHLVRSFHQEAGMPPLAWLMQRRIGKARELLRQGMSISEVALSLGFADQAHFTKTFNRFNAMTPGRFQRINF</sequence>
<keyword evidence="3" id="KW-0010">Activator</keyword>
<name>A0ABX9AP62_9ENTR</name>
<gene>
    <name evidence="7" type="ORF">K6K13_03595</name>
</gene>
<keyword evidence="8" id="KW-1185">Reference proteome</keyword>
<dbReference type="Gene3D" id="1.10.10.60">
    <property type="entry name" value="Homeodomain-like"/>
    <property type="match status" value="2"/>
</dbReference>
<evidence type="ECO:0000256" key="2">
    <source>
        <dbReference type="ARBA" id="ARBA00023125"/>
    </source>
</evidence>
<dbReference type="PANTHER" id="PTHR46796:SF2">
    <property type="entry name" value="TRANSCRIPTIONAL REGULATORY PROTEIN"/>
    <property type="match status" value="1"/>
</dbReference>
<keyword evidence="4" id="KW-0804">Transcription</keyword>
<dbReference type="InterPro" id="IPR018060">
    <property type="entry name" value="HTH_AraC"/>
</dbReference>
<dbReference type="InterPro" id="IPR020449">
    <property type="entry name" value="Tscrpt_reg_AraC-type_HTH"/>
</dbReference>
<evidence type="ECO:0000256" key="5">
    <source>
        <dbReference type="ARBA" id="ARBA00044978"/>
    </source>
</evidence>